<reference evidence="1" key="1">
    <citation type="submission" date="2023-04" db="EMBL/GenBank/DDBJ databases">
        <title>Ambrosiozyma monospora NBRC 10751.</title>
        <authorList>
            <person name="Ichikawa N."/>
            <person name="Sato H."/>
            <person name="Tonouchi N."/>
        </authorList>
    </citation>
    <scope>NUCLEOTIDE SEQUENCE</scope>
    <source>
        <strain evidence="1">NBRC 10751</strain>
    </source>
</reference>
<evidence type="ECO:0000313" key="1">
    <source>
        <dbReference type="EMBL" id="GME83692.1"/>
    </source>
</evidence>
<evidence type="ECO:0000313" key="2">
    <source>
        <dbReference type="Proteomes" id="UP001165064"/>
    </source>
</evidence>
<organism evidence="1 2">
    <name type="scientific">Ambrosiozyma monospora</name>
    <name type="common">Yeast</name>
    <name type="synonym">Endomycopsis monosporus</name>
    <dbReference type="NCBI Taxonomy" id="43982"/>
    <lineage>
        <taxon>Eukaryota</taxon>
        <taxon>Fungi</taxon>
        <taxon>Dikarya</taxon>
        <taxon>Ascomycota</taxon>
        <taxon>Saccharomycotina</taxon>
        <taxon>Pichiomycetes</taxon>
        <taxon>Pichiales</taxon>
        <taxon>Pichiaceae</taxon>
        <taxon>Ambrosiozyma</taxon>
    </lineage>
</organism>
<dbReference type="Proteomes" id="UP001165064">
    <property type="component" value="Unassembled WGS sequence"/>
</dbReference>
<sequence>MSTTSPQSQSQSTQKQQEETQPMLRRSYKDAIGLLNSLQSNFATIQAVRQSGKTRNEMLIPEMIEWTRRIGYEPSDFNKLNVIHVTGTKGKGSTCAFVQSILSQYRTPPVGVVSSRSNSTSNLPSAGSGSGPASGLESAAKITKIGLYTSPHLKSVRERVMINGKPISEELFAKYFFEVWDRLSASKSDTSVFPNMGEGVKPAYFRYVTLLSFHAFMKEGVDTAIYEVGVGGEYDSTNIMQKPTACGITTLGIDHTVMLGNTLEEIAWNKSGIFKEGAECFSVEQPEGAMKVIEERALEKKASHFTIVRNRREVNELKLGLNGEFQYQNASMAVALCEAHLSKLSGQVDVKFCLILRNKMS</sequence>
<accession>A0ACB5T8H3</accession>
<name>A0ACB5T8H3_AMBMO</name>
<proteinExistence type="predicted"/>
<comment type="caution">
    <text evidence="1">The sequence shown here is derived from an EMBL/GenBank/DDBJ whole genome shotgun (WGS) entry which is preliminary data.</text>
</comment>
<gene>
    <name evidence="1" type="ORF">Amon02_000633600</name>
</gene>
<keyword evidence="2" id="KW-1185">Reference proteome</keyword>
<dbReference type="EMBL" id="BSXS01004919">
    <property type="protein sequence ID" value="GME83692.1"/>
    <property type="molecule type" value="Genomic_DNA"/>
</dbReference>
<protein>
    <submittedName>
        <fullName evidence="1">Unnamed protein product</fullName>
    </submittedName>
</protein>